<dbReference type="RefSeq" id="WP_187746016.1">
    <property type="nucleotide sequence ID" value="NZ_CP060828.1"/>
</dbReference>
<dbReference type="AlphaFoldDB" id="A0A7H0I861"/>
<name>A0A7H0I861_9ACTN</name>
<proteinExistence type="predicted"/>
<dbReference type="EMBL" id="CP060828">
    <property type="protein sequence ID" value="QNP68977.1"/>
    <property type="molecule type" value="Genomic_DNA"/>
</dbReference>
<dbReference type="InterPro" id="IPR027417">
    <property type="entry name" value="P-loop_NTPase"/>
</dbReference>
<evidence type="ECO:0000256" key="1">
    <source>
        <dbReference type="SAM" id="MobiDB-lite"/>
    </source>
</evidence>
<gene>
    <name evidence="2" type="ORF">IAG44_05615</name>
</gene>
<dbReference type="Proteomes" id="UP000516052">
    <property type="component" value="Chromosome"/>
</dbReference>
<evidence type="ECO:0000313" key="3">
    <source>
        <dbReference type="Proteomes" id="UP000516052"/>
    </source>
</evidence>
<accession>A0A7H0I861</accession>
<organism evidence="2 3">
    <name type="scientific">Streptomyces roseirectus</name>
    <dbReference type="NCBI Taxonomy" id="2768066"/>
    <lineage>
        <taxon>Bacteria</taxon>
        <taxon>Bacillati</taxon>
        <taxon>Actinomycetota</taxon>
        <taxon>Actinomycetes</taxon>
        <taxon>Kitasatosporales</taxon>
        <taxon>Streptomycetaceae</taxon>
        <taxon>Streptomyces</taxon>
    </lineage>
</organism>
<dbReference type="SUPFAM" id="SSF52540">
    <property type="entry name" value="P-loop containing nucleoside triphosphate hydrolases"/>
    <property type="match status" value="1"/>
</dbReference>
<dbReference type="KEGG" id="sroi:IAG44_05615"/>
<dbReference type="PANTHER" id="PTHR47691">
    <property type="entry name" value="REGULATOR-RELATED"/>
    <property type="match status" value="1"/>
</dbReference>
<sequence>MESYDVWTCAEISGTLPAPRRGRPVDGGLLGRETELTRLRAALAGHRLVTVTGAAGMGKSRLAGAAVGTGAAVWVGEDGDGAGGAGAGGLAERVARALDAAGFGEAVVRAADPAGHSRPRSGEAITGAGDPAGRPRSGEAITGAGDPAGQLSSGEATVRVGDPAGSPRSGEATVRVGDPAGYPRLGEAITGAGDPAGQLSSGEATVRVGDPAGSPRSGEATVRVGDPAGCPRLGEVITGAGDPAGHPRPGETAPRARRTPEHPTPARPYADPGTALRALPALPAPHPLLVLDGVDPVHAECVGLVQRLLMAVPALRILVTARTALGLGDEHVLKLGALSADGPAVDLFLSRARTATGRELDCDGEELAEARRICRLLEGVPLAIELAASQLTRHSVRDLAARLERDQCWLTGPHPGPRRHRSLRDAVGAGYRLCERESRVVWARASVFAGSFTEATAVFLCAGAGVEPYQVPGLLARLAASGVLETLGEHGGPRPSRYRMTRAARDFGAERLRAAGESAVAHERHALHFRRVAAVAENLWSSGQQRQAVQLVRDEYDDLTALVRRARSRPGQVEAALEAVVHLWFWWAVHGHAAQGHAHLRGLLPLTEPDSPLLPRALWLMAWLGTGDPETARELLGRAWTGAVLAGDGATVGRIAHVEGLLAWREHSLAAAESCFAQAADLIPPDAPGGPAPAVSLAALAIVQSSTAPRKARRTAHRALAGPGAAADTWSTLLSRYALAVTDHPAHPSRTWHRARRALATVDTRVDAPQGTAALLRLIADVERGRAGDGGFGAFVPAFTGTLPLSRAVR</sequence>
<evidence type="ECO:0000313" key="2">
    <source>
        <dbReference type="EMBL" id="QNP68977.1"/>
    </source>
</evidence>
<reference evidence="2 3" key="1">
    <citation type="submission" date="2020-08" db="EMBL/GenBank/DDBJ databases">
        <title>A novel species.</title>
        <authorList>
            <person name="Gao J."/>
        </authorList>
    </citation>
    <scope>NUCLEOTIDE SEQUENCE [LARGE SCALE GENOMIC DNA]</scope>
    <source>
        <strain evidence="2 3">CRXT-G-22</strain>
    </source>
</reference>
<keyword evidence="3" id="KW-1185">Reference proteome</keyword>
<protein>
    <submittedName>
        <fullName evidence="2">Uncharacterized protein</fullName>
    </submittedName>
</protein>
<dbReference type="PANTHER" id="PTHR47691:SF3">
    <property type="entry name" value="HTH-TYPE TRANSCRIPTIONAL REGULATOR RV0890C-RELATED"/>
    <property type="match status" value="1"/>
</dbReference>
<feature type="region of interest" description="Disordered" evidence="1">
    <location>
        <begin position="111"/>
        <end position="269"/>
    </location>
</feature>